<comment type="function">
    <text evidence="2">Zinc metalloprotease. Provoques deadhesion of endothelial cells from cell cultures, and also degradation of fibronectin, fibrinogen and gelatin in vitro. Its role in the venom is not fully understood but it might act as a spreading factor that facilitates diffusion of other venom toxins. Alternatively, it might be involved in the proteolytic processing of other venom toxins or it might play a role in extra-oral digestion of prey.</text>
</comment>
<name>A0A8X6YSY2_9ARAC</name>
<evidence type="ECO:0000256" key="1">
    <source>
        <dbReference type="ARBA" id="ARBA00011245"/>
    </source>
</evidence>
<dbReference type="PROSITE" id="PS51864">
    <property type="entry name" value="ASTACIN"/>
    <property type="match status" value="1"/>
</dbReference>
<reference evidence="6" key="1">
    <citation type="submission" date="2020-08" db="EMBL/GenBank/DDBJ databases">
        <title>Multicomponent nature underlies the extraordinary mechanical properties of spider dragline silk.</title>
        <authorList>
            <person name="Kono N."/>
            <person name="Nakamura H."/>
            <person name="Mori M."/>
            <person name="Yoshida Y."/>
            <person name="Ohtoshi R."/>
            <person name="Malay A.D."/>
            <person name="Moran D.A.P."/>
            <person name="Tomita M."/>
            <person name="Numata K."/>
            <person name="Arakawa K."/>
        </authorList>
    </citation>
    <scope>NUCLEOTIDE SEQUENCE</scope>
</reference>
<dbReference type="InterPro" id="IPR024079">
    <property type="entry name" value="MetalloPept_cat_dom_sf"/>
</dbReference>
<evidence type="ECO:0000313" key="7">
    <source>
        <dbReference type="Proteomes" id="UP000886998"/>
    </source>
</evidence>
<dbReference type="SMART" id="SM00235">
    <property type="entry name" value="ZnMc"/>
    <property type="match status" value="1"/>
</dbReference>
<sequence>MAYRRRIWQNQWFGEDDCVEVIPYEIHPSLNYNKRLIKNAMAEIENYSRFEFVPNNYRGGCYLKITKDDGCWFEGSNECFPRISLGMGCKNFGTILHELMHAIGFEHEHRRPDRNRYLKIHWENIEPEEKPQFKKMQHDEYDWNDFRIDYDSIMMYDSYAFSKNDSITIEMRSGEEIGVNERLSYADKEKLNLL</sequence>
<comment type="subunit">
    <text evidence="1">Monomer.</text>
</comment>
<evidence type="ECO:0000256" key="3">
    <source>
        <dbReference type="PROSITE-ProRule" id="PRU01211"/>
    </source>
</evidence>
<dbReference type="OrthoDB" id="291007at2759"/>
<dbReference type="CDD" id="cd04280">
    <property type="entry name" value="ZnMc_astacin_like"/>
    <property type="match status" value="1"/>
</dbReference>
<dbReference type="GO" id="GO:0006508">
    <property type="term" value="P:proteolysis"/>
    <property type="evidence" value="ECO:0007669"/>
    <property type="project" value="UniProtKB-KW"/>
</dbReference>
<feature type="active site" evidence="3">
    <location>
        <position position="98"/>
    </location>
</feature>
<dbReference type="EC" id="3.4.24.-" evidence="4"/>
<keyword evidence="3 4" id="KW-0479">Metal-binding</keyword>
<evidence type="ECO:0000259" key="5">
    <source>
        <dbReference type="PROSITE" id="PS51864"/>
    </source>
</evidence>
<keyword evidence="7" id="KW-1185">Reference proteome</keyword>
<dbReference type="GO" id="GO:0008270">
    <property type="term" value="F:zinc ion binding"/>
    <property type="evidence" value="ECO:0007669"/>
    <property type="project" value="UniProtKB-UniRule"/>
</dbReference>
<keyword evidence="3 4" id="KW-0645">Protease</keyword>
<dbReference type="GO" id="GO:0004222">
    <property type="term" value="F:metalloendopeptidase activity"/>
    <property type="evidence" value="ECO:0007669"/>
    <property type="project" value="UniProtKB-UniRule"/>
</dbReference>
<accession>A0A8X6YSY2</accession>
<dbReference type="PRINTS" id="PR00480">
    <property type="entry name" value="ASTACIN"/>
</dbReference>
<feature type="binding site" evidence="3">
    <location>
        <position position="107"/>
    </location>
    <ligand>
        <name>Zn(2+)</name>
        <dbReference type="ChEBI" id="CHEBI:29105"/>
        <note>catalytic</note>
    </ligand>
</feature>
<feature type="domain" description="Peptidase M12A" evidence="5">
    <location>
        <begin position="1"/>
        <end position="194"/>
    </location>
</feature>
<keyword evidence="3 4" id="KW-0378">Hydrolase</keyword>
<evidence type="ECO:0000313" key="6">
    <source>
        <dbReference type="EMBL" id="GFY76486.1"/>
    </source>
</evidence>
<gene>
    <name evidence="6" type="primary">BP10</name>
    <name evidence="6" type="ORF">TNIN_392841</name>
</gene>
<dbReference type="InterPro" id="IPR034035">
    <property type="entry name" value="Astacin-like_dom"/>
</dbReference>
<dbReference type="AlphaFoldDB" id="A0A8X6YSY2"/>
<comment type="caution">
    <text evidence="6">The sequence shown here is derived from an EMBL/GenBank/DDBJ whole genome shotgun (WGS) entry which is preliminary data.</text>
</comment>
<proteinExistence type="predicted"/>
<evidence type="ECO:0000256" key="4">
    <source>
        <dbReference type="RuleBase" id="RU361183"/>
    </source>
</evidence>
<dbReference type="Pfam" id="PF01400">
    <property type="entry name" value="Astacin"/>
    <property type="match status" value="1"/>
</dbReference>
<keyword evidence="3 4" id="KW-0862">Zinc</keyword>
<comment type="caution">
    <text evidence="3">Lacks conserved residue(s) required for the propagation of feature annotation.</text>
</comment>
<dbReference type="PANTHER" id="PTHR10127:SF850">
    <property type="entry name" value="METALLOENDOPEPTIDASE"/>
    <property type="match status" value="1"/>
</dbReference>
<feature type="binding site" evidence="3">
    <location>
        <position position="97"/>
    </location>
    <ligand>
        <name>Zn(2+)</name>
        <dbReference type="ChEBI" id="CHEBI:29105"/>
        <note>catalytic</note>
    </ligand>
</feature>
<protein>
    <recommendedName>
        <fullName evidence="4">Metalloendopeptidase</fullName>
        <ecNumber evidence="4">3.4.24.-</ecNumber>
    </recommendedName>
</protein>
<dbReference type="PANTHER" id="PTHR10127">
    <property type="entry name" value="DISCOIDIN, CUB, EGF, LAMININ , AND ZINC METALLOPROTEASE DOMAIN CONTAINING"/>
    <property type="match status" value="1"/>
</dbReference>
<organism evidence="6 7">
    <name type="scientific">Trichonephila inaurata madagascariensis</name>
    <dbReference type="NCBI Taxonomy" id="2747483"/>
    <lineage>
        <taxon>Eukaryota</taxon>
        <taxon>Metazoa</taxon>
        <taxon>Ecdysozoa</taxon>
        <taxon>Arthropoda</taxon>
        <taxon>Chelicerata</taxon>
        <taxon>Arachnida</taxon>
        <taxon>Araneae</taxon>
        <taxon>Araneomorphae</taxon>
        <taxon>Entelegynae</taxon>
        <taxon>Araneoidea</taxon>
        <taxon>Nephilidae</taxon>
        <taxon>Trichonephila</taxon>
        <taxon>Trichonephila inaurata</taxon>
    </lineage>
</organism>
<comment type="cofactor">
    <cofactor evidence="3 4">
        <name>Zn(2+)</name>
        <dbReference type="ChEBI" id="CHEBI:29105"/>
    </cofactor>
    <text evidence="3 4">Binds 1 zinc ion per subunit.</text>
</comment>
<evidence type="ECO:0000256" key="2">
    <source>
        <dbReference type="ARBA" id="ARBA00025529"/>
    </source>
</evidence>
<dbReference type="Gene3D" id="3.40.390.10">
    <property type="entry name" value="Collagenase (Catalytic Domain)"/>
    <property type="match status" value="1"/>
</dbReference>
<keyword evidence="3 4" id="KW-0482">Metalloprotease</keyword>
<feature type="binding site" evidence="3">
    <location>
        <position position="101"/>
    </location>
    <ligand>
        <name>Zn(2+)</name>
        <dbReference type="ChEBI" id="CHEBI:29105"/>
        <note>catalytic</note>
    </ligand>
</feature>
<dbReference type="EMBL" id="BMAV01021965">
    <property type="protein sequence ID" value="GFY76486.1"/>
    <property type="molecule type" value="Genomic_DNA"/>
</dbReference>
<dbReference type="Proteomes" id="UP000886998">
    <property type="component" value="Unassembled WGS sequence"/>
</dbReference>
<dbReference type="InterPro" id="IPR001506">
    <property type="entry name" value="Peptidase_M12A"/>
</dbReference>
<dbReference type="InterPro" id="IPR006026">
    <property type="entry name" value="Peptidase_Metallo"/>
</dbReference>
<dbReference type="SUPFAM" id="SSF55486">
    <property type="entry name" value="Metalloproteases ('zincins'), catalytic domain"/>
    <property type="match status" value="1"/>
</dbReference>